<dbReference type="Pfam" id="PF08449">
    <property type="entry name" value="UAA"/>
    <property type="match status" value="1"/>
</dbReference>
<dbReference type="Proteomes" id="UP001430356">
    <property type="component" value="Unassembled WGS sequence"/>
</dbReference>
<keyword evidence="2" id="KW-0813">Transport</keyword>
<organism evidence="9 10">
    <name type="scientific">Novymonas esmeraldas</name>
    <dbReference type="NCBI Taxonomy" id="1808958"/>
    <lineage>
        <taxon>Eukaryota</taxon>
        <taxon>Discoba</taxon>
        <taxon>Euglenozoa</taxon>
        <taxon>Kinetoplastea</taxon>
        <taxon>Metakinetoplastina</taxon>
        <taxon>Trypanosomatida</taxon>
        <taxon>Trypanosomatidae</taxon>
        <taxon>Novymonas</taxon>
    </lineage>
</organism>
<name>A0AAW0EQA6_9TRYP</name>
<feature type="region of interest" description="Disordered" evidence="7">
    <location>
        <begin position="168"/>
        <end position="206"/>
    </location>
</feature>
<dbReference type="GO" id="GO:0005789">
    <property type="term" value="C:endoplasmic reticulum membrane"/>
    <property type="evidence" value="ECO:0007669"/>
    <property type="project" value="UniProtKB-SubCell"/>
</dbReference>
<keyword evidence="10" id="KW-1185">Reference proteome</keyword>
<feature type="transmembrane region" description="Helical" evidence="8">
    <location>
        <begin position="312"/>
        <end position="331"/>
    </location>
</feature>
<dbReference type="PANTHER" id="PTHR10778:SF10">
    <property type="entry name" value="SOLUTE CARRIER FAMILY 35 MEMBER B1"/>
    <property type="match status" value="1"/>
</dbReference>
<feature type="compositionally biased region" description="Low complexity" evidence="7">
    <location>
        <begin position="512"/>
        <end position="527"/>
    </location>
</feature>
<feature type="transmembrane region" description="Helical" evidence="8">
    <location>
        <begin position="272"/>
        <end position="291"/>
    </location>
</feature>
<evidence type="ECO:0000256" key="3">
    <source>
        <dbReference type="ARBA" id="ARBA00022692"/>
    </source>
</evidence>
<comment type="subcellular location">
    <subcellularLocation>
        <location evidence="1">Endoplasmic reticulum membrane</location>
        <topology evidence="1">Multi-pass membrane protein</topology>
    </subcellularLocation>
</comment>
<proteinExistence type="predicted"/>
<comment type="caution">
    <text evidence="9">The sequence shown here is derived from an EMBL/GenBank/DDBJ whole genome shotgun (WGS) entry which is preliminary data.</text>
</comment>
<feature type="transmembrane region" description="Helical" evidence="8">
    <location>
        <begin position="351"/>
        <end position="372"/>
    </location>
</feature>
<evidence type="ECO:0000256" key="8">
    <source>
        <dbReference type="SAM" id="Phobius"/>
    </source>
</evidence>
<feature type="transmembrane region" description="Helical" evidence="8">
    <location>
        <begin position="141"/>
        <end position="166"/>
    </location>
</feature>
<evidence type="ECO:0000313" key="10">
    <source>
        <dbReference type="Proteomes" id="UP001430356"/>
    </source>
</evidence>
<dbReference type="GO" id="GO:0000139">
    <property type="term" value="C:Golgi membrane"/>
    <property type="evidence" value="ECO:0007669"/>
    <property type="project" value="TreeGrafter"/>
</dbReference>
<evidence type="ECO:0000256" key="4">
    <source>
        <dbReference type="ARBA" id="ARBA00022824"/>
    </source>
</evidence>
<evidence type="ECO:0000313" key="9">
    <source>
        <dbReference type="EMBL" id="KAK7195637.1"/>
    </source>
</evidence>
<dbReference type="InterPro" id="IPR013657">
    <property type="entry name" value="SCL35B1-4/HUT1"/>
</dbReference>
<feature type="compositionally biased region" description="Low complexity" evidence="7">
    <location>
        <begin position="42"/>
        <end position="54"/>
    </location>
</feature>
<feature type="region of interest" description="Disordered" evidence="7">
    <location>
        <begin position="1"/>
        <end position="54"/>
    </location>
</feature>
<dbReference type="PANTHER" id="PTHR10778">
    <property type="entry name" value="SOLUTE CARRIER FAMILY 35 MEMBER B"/>
    <property type="match status" value="1"/>
</dbReference>
<dbReference type="EMBL" id="JAECZO010000058">
    <property type="protein sequence ID" value="KAK7195637.1"/>
    <property type="molecule type" value="Genomic_DNA"/>
</dbReference>
<feature type="region of interest" description="Disordered" evidence="7">
    <location>
        <begin position="512"/>
        <end position="570"/>
    </location>
</feature>
<feature type="transmembrane region" description="Helical" evidence="8">
    <location>
        <begin position="441"/>
        <end position="461"/>
    </location>
</feature>
<evidence type="ECO:0000256" key="7">
    <source>
        <dbReference type="SAM" id="MobiDB-lite"/>
    </source>
</evidence>
<dbReference type="GO" id="GO:0005460">
    <property type="term" value="F:UDP-glucose transmembrane transporter activity"/>
    <property type="evidence" value="ECO:0007669"/>
    <property type="project" value="TreeGrafter"/>
</dbReference>
<accession>A0AAW0EQA6</accession>
<reference evidence="9 10" key="1">
    <citation type="journal article" date="2021" name="MBio">
        <title>A New Model Trypanosomatid, Novymonas esmeraldas: Genomic Perception of Its 'Candidatus Pandoraea novymonadis' Endosymbiont.</title>
        <authorList>
            <person name="Zakharova A."/>
            <person name="Saura A."/>
            <person name="Butenko A."/>
            <person name="Podesvova L."/>
            <person name="Warmusova S."/>
            <person name="Kostygov A.Y."/>
            <person name="Nenarokova A."/>
            <person name="Lukes J."/>
            <person name="Opperdoes F.R."/>
            <person name="Yurchenko V."/>
        </authorList>
    </citation>
    <scope>NUCLEOTIDE SEQUENCE [LARGE SCALE GENOMIC DNA]</scope>
    <source>
        <strain evidence="9 10">E262AT.01</strain>
    </source>
</reference>
<evidence type="ECO:0000256" key="6">
    <source>
        <dbReference type="ARBA" id="ARBA00023136"/>
    </source>
</evidence>
<evidence type="ECO:0000256" key="5">
    <source>
        <dbReference type="ARBA" id="ARBA00022989"/>
    </source>
</evidence>
<protein>
    <submittedName>
        <fullName evidence="9">UDP-galactose transporter</fullName>
    </submittedName>
</protein>
<evidence type="ECO:0000256" key="1">
    <source>
        <dbReference type="ARBA" id="ARBA00004477"/>
    </source>
</evidence>
<dbReference type="AlphaFoldDB" id="A0AAW0EQA6"/>
<keyword evidence="6 8" id="KW-0472">Membrane</keyword>
<gene>
    <name evidence="9" type="ORF">NESM_000492700</name>
</gene>
<evidence type="ECO:0000256" key="2">
    <source>
        <dbReference type="ARBA" id="ARBA00022448"/>
    </source>
</evidence>
<keyword evidence="3 8" id="KW-0812">Transmembrane</keyword>
<sequence>MTFEGSCGANTGTRSAPTPPPAPVMCTAKSSASSPSSPPPQQQQQQQQSSSAAPANRNAAVSKALLLAQMLLCVVGINVCFGWWSVKQERLITKPYFIEDAALAAATAAAARGHGIHHTSAAAAAAAAPAGRPHAVYISTVYGFSLAQAVAGVVVSAPLLGAMALLRRRQTPPRPPQEEQQRRGRARHGGRGGDAAGLARQSGGGGRRDAAVVGWRDVCEMLSVGFSNVFGSSLGYAAMRRLSYPVALTSKMGKMLPVMLVGFAWYKTRYPAKKVASCLLITVGIVAFFVLENRATTNAATASTSRSGASSSTTSSSSALGMALLLLNLMMDGYTNATQDVLVRRHSWSGATLMLWTNMASATCALAVLAALEVGERPWSSLTAYWHDHTTTTTTAAAAAAAARSVVPFHDLSNFFTLLAHCPEACHDVLLMSLLNAVGQLFIFHTISVFGTLALTAMTLLRKVGSVLLSIAVHGHHVQPAQWASLGAVLIGVVGEGYVNIQEASLRQSRAAAATSSSSSSGSSNGRAARRRGAGGDAGAAGKTLHRESSTTPQPSLSPAAPSMKVKKTQ</sequence>
<keyword evidence="5 8" id="KW-1133">Transmembrane helix</keyword>
<feature type="transmembrane region" description="Helical" evidence="8">
    <location>
        <begin position="64"/>
        <end position="86"/>
    </location>
</feature>
<keyword evidence="4" id="KW-0256">Endoplasmic reticulum</keyword>
<dbReference type="GO" id="GO:0005459">
    <property type="term" value="F:UDP-galactose transmembrane transporter activity"/>
    <property type="evidence" value="ECO:0007669"/>
    <property type="project" value="TreeGrafter"/>
</dbReference>